<comment type="subcellular location">
    <subcellularLocation>
        <location evidence="1 8">Cell membrane</location>
        <topology evidence="1 8">Multi-pass membrane protein</topology>
    </subcellularLocation>
</comment>
<evidence type="ECO:0000256" key="2">
    <source>
        <dbReference type="ARBA" id="ARBA00009142"/>
    </source>
</evidence>
<keyword evidence="5 8" id="KW-0812">Transmembrane</keyword>
<evidence type="ECO:0000256" key="6">
    <source>
        <dbReference type="ARBA" id="ARBA00022989"/>
    </source>
</evidence>
<evidence type="ECO:0000256" key="8">
    <source>
        <dbReference type="RuleBase" id="RU363041"/>
    </source>
</evidence>
<dbReference type="InterPro" id="IPR002781">
    <property type="entry name" value="TM_pro_TauE-like"/>
</dbReference>
<protein>
    <recommendedName>
        <fullName evidence="8">Probable membrane transporter protein</fullName>
    </recommendedName>
</protein>
<dbReference type="PANTHER" id="PTHR30269">
    <property type="entry name" value="TRANSMEMBRANE PROTEIN YFCA"/>
    <property type="match status" value="1"/>
</dbReference>
<accession>A0A1F6LHZ9</accession>
<evidence type="ECO:0000256" key="5">
    <source>
        <dbReference type="ARBA" id="ARBA00022692"/>
    </source>
</evidence>
<evidence type="ECO:0000256" key="4">
    <source>
        <dbReference type="ARBA" id="ARBA00022475"/>
    </source>
</evidence>
<comment type="caution">
    <text evidence="9">The sequence shown here is derived from an EMBL/GenBank/DDBJ whole genome shotgun (WGS) entry which is preliminary data.</text>
</comment>
<feature type="transmembrane region" description="Helical" evidence="8">
    <location>
        <begin position="27"/>
        <end position="52"/>
    </location>
</feature>
<dbReference type="EMBL" id="MFPS01000008">
    <property type="protein sequence ID" value="OGH58971.1"/>
    <property type="molecule type" value="Genomic_DNA"/>
</dbReference>
<dbReference type="Proteomes" id="UP000177067">
    <property type="component" value="Unassembled WGS sequence"/>
</dbReference>
<evidence type="ECO:0000256" key="7">
    <source>
        <dbReference type="ARBA" id="ARBA00023136"/>
    </source>
</evidence>
<feature type="transmembrane region" description="Helical" evidence="8">
    <location>
        <begin position="220"/>
        <end position="238"/>
    </location>
</feature>
<evidence type="ECO:0000313" key="10">
    <source>
        <dbReference type="Proteomes" id="UP000177067"/>
    </source>
</evidence>
<keyword evidence="3" id="KW-0813">Transport</keyword>
<feature type="transmembrane region" description="Helical" evidence="8">
    <location>
        <begin position="124"/>
        <end position="145"/>
    </location>
</feature>
<keyword evidence="6 8" id="KW-1133">Transmembrane helix</keyword>
<feature type="transmembrane region" description="Helical" evidence="8">
    <location>
        <begin position="190"/>
        <end position="208"/>
    </location>
</feature>
<sequence length="240" mass="26493">MEILYISLLAVFASAVGTFTGFGTSTIMVPVLLFYLPLPQTLLLVGIIHWFGDIWKILFFKKGFNWKLILTFGIAGMVASYLGASIIFSISEKLISQILGGFLIAYVLFLFLKPKFKIPNGTLNALSGGVLSGFFAGIFGVGGAIRGVFLSAFDLPKAVYISTAGAIALFIDSTRIITYLLNNVILEWQFFWGFLLFIPASFIGAWLAKKLVDRIPQNKFRIVIAIFLFLIGIKFLLFSS</sequence>
<evidence type="ECO:0000256" key="3">
    <source>
        <dbReference type="ARBA" id="ARBA00022448"/>
    </source>
</evidence>
<keyword evidence="4 8" id="KW-1003">Cell membrane</keyword>
<evidence type="ECO:0000313" key="9">
    <source>
        <dbReference type="EMBL" id="OGH58971.1"/>
    </source>
</evidence>
<organism evidence="9 10">
    <name type="scientific">Candidatus Magasanikbacteria bacterium RIFCSPHIGHO2_01_FULL_33_34</name>
    <dbReference type="NCBI Taxonomy" id="1798671"/>
    <lineage>
        <taxon>Bacteria</taxon>
        <taxon>Candidatus Magasanikiibacteriota</taxon>
    </lineage>
</organism>
<dbReference type="InterPro" id="IPR052017">
    <property type="entry name" value="TSUP"/>
</dbReference>
<dbReference type="GO" id="GO:0005886">
    <property type="term" value="C:plasma membrane"/>
    <property type="evidence" value="ECO:0007669"/>
    <property type="project" value="UniProtKB-SubCell"/>
</dbReference>
<feature type="transmembrane region" description="Helical" evidence="8">
    <location>
        <begin position="94"/>
        <end position="112"/>
    </location>
</feature>
<comment type="similarity">
    <text evidence="2 8">Belongs to the 4-toluene sulfonate uptake permease (TSUP) (TC 2.A.102) family.</text>
</comment>
<name>A0A1F6LHZ9_9BACT</name>
<gene>
    <name evidence="9" type="ORF">A2725_04470</name>
</gene>
<reference evidence="9 10" key="1">
    <citation type="journal article" date="2016" name="Nat. Commun.">
        <title>Thousands of microbial genomes shed light on interconnected biogeochemical processes in an aquifer system.</title>
        <authorList>
            <person name="Anantharaman K."/>
            <person name="Brown C.T."/>
            <person name="Hug L.A."/>
            <person name="Sharon I."/>
            <person name="Castelle C.J."/>
            <person name="Probst A.J."/>
            <person name="Thomas B.C."/>
            <person name="Singh A."/>
            <person name="Wilkins M.J."/>
            <person name="Karaoz U."/>
            <person name="Brodie E.L."/>
            <person name="Williams K.H."/>
            <person name="Hubbard S.S."/>
            <person name="Banfield J.F."/>
        </authorList>
    </citation>
    <scope>NUCLEOTIDE SEQUENCE [LARGE SCALE GENOMIC DNA]</scope>
</reference>
<dbReference type="AlphaFoldDB" id="A0A1F6LHZ9"/>
<evidence type="ECO:0000256" key="1">
    <source>
        <dbReference type="ARBA" id="ARBA00004651"/>
    </source>
</evidence>
<proteinExistence type="inferred from homology"/>
<keyword evidence="7 8" id="KW-0472">Membrane</keyword>
<feature type="transmembrane region" description="Helical" evidence="8">
    <location>
        <begin position="64"/>
        <end position="88"/>
    </location>
</feature>
<dbReference type="PANTHER" id="PTHR30269:SF37">
    <property type="entry name" value="MEMBRANE TRANSPORTER PROTEIN"/>
    <property type="match status" value="1"/>
</dbReference>
<dbReference type="Pfam" id="PF01925">
    <property type="entry name" value="TauE"/>
    <property type="match status" value="1"/>
</dbReference>